<dbReference type="Proteomes" id="UP000005238">
    <property type="component" value="Unassembled WGS sequence"/>
</dbReference>
<feature type="region of interest" description="Disordered" evidence="1">
    <location>
        <begin position="1"/>
        <end position="64"/>
    </location>
</feature>
<feature type="compositionally biased region" description="Acidic residues" evidence="1">
    <location>
        <begin position="165"/>
        <end position="176"/>
    </location>
</feature>
<feature type="compositionally biased region" description="Basic and acidic residues" evidence="1">
    <location>
        <begin position="139"/>
        <end position="155"/>
    </location>
</feature>
<reference evidence="2" key="2">
    <citation type="submission" date="2015-06" db="UniProtKB">
        <authorList>
            <consortium name="EnsemblProtists"/>
        </authorList>
    </citation>
    <scope>IDENTIFICATION</scope>
    <source>
        <strain evidence="2">Pr102</strain>
    </source>
</reference>
<evidence type="ECO:0000313" key="2">
    <source>
        <dbReference type="EnsemblProtists" id="Phyra73188"/>
    </source>
</evidence>
<sequence length="218" mass="24975">METPPRTQMASYLERWEQQKAQSRRDRQQRRRSSDVGDELSFISAIERETAQEERYDAGTDELDDQYKAETDDSFDLPALDAFPASKFAEQLQKMPREDEFVDAATFLKKNELGGDDSFSEDVGALAGEDWDQMNSSDRPSDFFERKSRNLDHVELSSPRNVDDPLFDDMEVDEEDPRLRTPKQQLPPTGPTEGVALRDRFNRGSSLSELPTVPMSIE</sequence>
<dbReference type="InParanoid" id="H3GCJ6"/>
<dbReference type="eggNOG" id="ENOG502SQXA">
    <property type="taxonomic scope" value="Eukaryota"/>
</dbReference>
<keyword evidence="3" id="KW-1185">Reference proteome</keyword>
<dbReference type="AlphaFoldDB" id="H3GCJ6"/>
<feature type="compositionally biased region" description="Basic and acidic residues" evidence="1">
    <location>
        <begin position="46"/>
        <end position="58"/>
    </location>
</feature>
<dbReference type="VEuPathDB" id="FungiDB:KRP23_7465"/>
<evidence type="ECO:0000256" key="1">
    <source>
        <dbReference type="SAM" id="MobiDB-lite"/>
    </source>
</evidence>
<reference evidence="3" key="1">
    <citation type="journal article" date="2006" name="Science">
        <title>Phytophthora genome sequences uncover evolutionary origins and mechanisms of pathogenesis.</title>
        <authorList>
            <person name="Tyler B.M."/>
            <person name="Tripathy S."/>
            <person name="Zhang X."/>
            <person name="Dehal P."/>
            <person name="Jiang R.H."/>
            <person name="Aerts A."/>
            <person name="Arredondo F.D."/>
            <person name="Baxter L."/>
            <person name="Bensasson D."/>
            <person name="Beynon J.L."/>
            <person name="Chapman J."/>
            <person name="Damasceno C.M."/>
            <person name="Dorrance A.E."/>
            <person name="Dou D."/>
            <person name="Dickerman A.W."/>
            <person name="Dubchak I.L."/>
            <person name="Garbelotto M."/>
            <person name="Gijzen M."/>
            <person name="Gordon S.G."/>
            <person name="Govers F."/>
            <person name="Grunwald N.J."/>
            <person name="Huang W."/>
            <person name="Ivors K.L."/>
            <person name="Jones R.W."/>
            <person name="Kamoun S."/>
            <person name="Krampis K."/>
            <person name="Lamour K.H."/>
            <person name="Lee M.K."/>
            <person name="McDonald W.H."/>
            <person name="Medina M."/>
            <person name="Meijer H.J."/>
            <person name="Nordberg E.K."/>
            <person name="Maclean D.J."/>
            <person name="Ospina-Giraldo M.D."/>
            <person name="Morris P.F."/>
            <person name="Phuntumart V."/>
            <person name="Putnam N.H."/>
            <person name="Rash S."/>
            <person name="Rose J.K."/>
            <person name="Sakihama Y."/>
            <person name="Salamov A.A."/>
            <person name="Savidor A."/>
            <person name="Scheuring C.F."/>
            <person name="Smith B.M."/>
            <person name="Sobral B.W."/>
            <person name="Terry A."/>
            <person name="Torto-Alalibo T.A."/>
            <person name="Win J."/>
            <person name="Xu Z."/>
            <person name="Zhang H."/>
            <person name="Grigoriev I.V."/>
            <person name="Rokhsar D.S."/>
            <person name="Boore J.L."/>
        </authorList>
    </citation>
    <scope>NUCLEOTIDE SEQUENCE [LARGE SCALE GENOMIC DNA]</scope>
    <source>
        <strain evidence="3">Pr102</strain>
    </source>
</reference>
<dbReference type="HOGENOM" id="CLU_109598_0_0_1"/>
<dbReference type="EnsemblProtists" id="Phyra73188">
    <property type="protein sequence ID" value="Phyra73188"/>
    <property type="gene ID" value="Phyra73188"/>
</dbReference>
<feature type="compositionally biased region" description="Basic and acidic residues" evidence="1">
    <location>
        <begin position="14"/>
        <end position="26"/>
    </location>
</feature>
<name>H3GCJ6_PHYRM</name>
<feature type="region of interest" description="Disordered" evidence="1">
    <location>
        <begin position="112"/>
        <end position="218"/>
    </location>
</feature>
<proteinExistence type="predicted"/>
<evidence type="ECO:0000313" key="3">
    <source>
        <dbReference type="Proteomes" id="UP000005238"/>
    </source>
</evidence>
<accession>H3GCJ6</accession>
<dbReference type="OMA" id="YLERWEQ"/>
<dbReference type="EMBL" id="DS565999">
    <property type="status" value="NOT_ANNOTATED_CDS"/>
    <property type="molecule type" value="Genomic_DNA"/>
</dbReference>
<feature type="compositionally biased region" description="Polar residues" evidence="1">
    <location>
        <begin position="1"/>
        <end position="10"/>
    </location>
</feature>
<dbReference type="VEuPathDB" id="FungiDB:KRP22_548"/>
<organism evidence="2 3">
    <name type="scientific">Phytophthora ramorum</name>
    <name type="common">Sudden oak death agent</name>
    <dbReference type="NCBI Taxonomy" id="164328"/>
    <lineage>
        <taxon>Eukaryota</taxon>
        <taxon>Sar</taxon>
        <taxon>Stramenopiles</taxon>
        <taxon>Oomycota</taxon>
        <taxon>Peronosporomycetes</taxon>
        <taxon>Peronosporales</taxon>
        <taxon>Peronosporaceae</taxon>
        <taxon>Phytophthora</taxon>
    </lineage>
</organism>
<protein>
    <submittedName>
        <fullName evidence="2">Uncharacterized protein</fullName>
    </submittedName>
</protein>